<proteinExistence type="predicted"/>
<evidence type="ECO:0000313" key="7">
    <source>
        <dbReference type="EMBL" id="PMB17114.1"/>
    </source>
</evidence>
<dbReference type="PANTHER" id="PTHR43711">
    <property type="entry name" value="TWO-COMPONENT HISTIDINE KINASE"/>
    <property type="match status" value="1"/>
</dbReference>
<dbReference type="EMBL" id="NMQE01000855">
    <property type="protein sequence ID" value="PMB17114.1"/>
    <property type="molecule type" value="Genomic_DNA"/>
</dbReference>
<feature type="domain" description="Histidine kinase" evidence="6">
    <location>
        <begin position="151"/>
        <end position="369"/>
    </location>
</feature>
<dbReference type="InterPro" id="IPR005467">
    <property type="entry name" value="His_kinase_dom"/>
</dbReference>
<dbReference type="GO" id="GO:0000160">
    <property type="term" value="P:phosphorelay signal transduction system"/>
    <property type="evidence" value="ECO:0007669"/>
    <property type="project" value="UniProtKB-KW"/>
</dbReference>
<dbReference type="SMART" id="SM00387">
    <property type="entry name" value="HATPase_c"/>
    <property type="match status" value="1"/>
</dbReference>
<comment type="caution">
    <text evidence="7">The sequence shown here is derived from an EMBL/GenBank/DDBJ whole genome shotgun (WGS) entry which is preliminary data.</text>
</comment>
<dbReference type="RefSeq" id="WP_102183512.1">
    <property type="nucleotide sequence ID" value="NZ_NMQE01000855.1"/>
</dbReference>
<evidence type="ECO:0000256" key="1">
    <source>
        <dbReference type="ARBA" id="ARBA00000085"/>
    </source>
</evidence>
<dbReference type="InterPro" id="IPR004358">
    <property type="entry name" value="Sig_transdc_His_kin-like_C"/>
</dbReference>
<dbReference type="PRINTS" id="PR00344">
    <property type="entry name" value="BCTRLSENSOR"/>
</dbReference>
<evidence type="ECO:0000256" key="2">
    <source>
        <dbReference type="ARBA" id="ARBA00012438"/>
    </source>
</evidence>
<dbReference type="Pfam" id="PF02518">
    <property type="entry name" value="HATPase_c"/>
    <property type="match status" value="1"/>
</dbReference>
<sequence length="374" mass="42463">MSNSITADVFAALDILVLERVDFGRFRITGTPPDWLQLFCRHQVKSGMQILIPQQEFPFLENFLIDAEELWNRNDKNQLSSGIWYQLDLSGKEHHFEATAIGVKDTKILLIKLLYEEFQEKRNLIQKARENQLNYQYITKENQKKDILIHCIIHDIAGQLSGINCCLMLLETENLTPKAREYLEIGKKQALQEEILIRDILNAFSADITALESFTVDADTAPNSLTSVQEVIQLLSPTFVLNKVNLQLADNIDQTSDWRVIGDKSRLNRMIANLAENAFRHSPMGSTVTIGLQQEEDSILVTVDDQGSGIPAEIAKHIFEKFSQAGNSGRVGLGLYFCRMTVERWGGQIGYLPLPQGGSRFWVRLLKPKPKTEE</sequence>
<name>A0A2N6L5L0_9CYAN</name>
<evidence type="ECO:0000259" key="6">
    <source>
        <dbReference type="PROSITE" id="PS50109"/>
    </source>
</evidence>
<organism evidence="7 8">
    <name type="scientific">Fischerella thermalis CCMEE 5318</name>
    <dbReference type="NCBI Taxonomy" id="2019666"/>
    <lineage>
        <taxon>Bacteria</taxon>
        <taxon>Bacillati</taxon>
        <taxon>Cyanobacteriota</taxon>
        <taxon>Cyanophyceae</taxon>
        <taxon>Nostocales</taxon>
        <taxon>Hapalosiphonaceae</taxon>
        <taxon>Fischerella</taxon>
    </lineage>
</organism>
<gene>
    <name evidence="7" type="ORF">CEN46_24385</name>
</gene>
<evidence type="ECO:0000256" key="5">
    <source>
        <dbReference type="ARBA" id="ARBA00023012"/>
    </source>
</evidence>
<keyword evidence="4" id="KW-0418">Kinase</keyword>
<dbReference type="PANTHER" id="PTHR43711:SF1">
    <property type="entry name" value="HISTIDINE KINASE 1"/>
    <property type="match status" value="1"/>
</dbReference>
<dbReference type="InterPro" id="IPR050736">
    <property type="entry name" value="Sensor_HK_Regulatory"/>
</dbReference>
<evidence type="ECO:0000313" key="8">
    <source>
        <dbReference type="Proteomes" id="UP000235081"/>
    </source>
</evidence>
<keyword evidence="5" id="KW-0902">Two-component regulatory system</keyword>
<dbReference type="EC" id="2.7.13.3" evidence="2"/>
<protein>
    <recommendedName>
        <fullName evidence="2">histidine kinase</fullName>
        <ecNumber evidence="2">2.7.13.3</ecNumber>
    </recommendedName>
</protein>
<evidence type="ECO:0000256" key="4">
    <source>
        <dbReference type="ARBA" id="ARBA00022777"/>
    </source>
</evidence>
<dbReference type="InterPro" id="IPR036890">
    <property type="entry name" value="HATPase_C_sf"/>
</dbReference>
<evidence type="ECO:0000256" key="3">
    <source>
        <dbReference type="ARBA" id="ARBA00022679"/>
    </source>
</evidence>
<dbReference type="CDD" id="cd00075">
    <property type="entry name" value="HATPase"/>
    <property type="match status" value="1"/>
</dbReference>
<dbReference type="AlphaFoldDB" id="A0A2N6L5L0"/>
<dbReference type="InterPro" id="IPR003594">
    <property type="entry name" value="HATPase_dom"/>
</dbReference>
<dbReference type="PROSITE" id="PS50109">
    <property type="entry name" value="HIS_KIN"/>
    <property type="match status" value="1"/>
</dbReference>
<accession>A0A2N6L5L0</accession>
<reference evidence="7 8" key="1">
    <citation type="submission" date="2017-07" db="EMBL/GenBank/DDBJ databases">
        <title>Genomes of Fischerella (Mastigocladus) sp. strains.</title>
        <authorList>
            <person name="Miller S.R."/>
        </authorList>
    </citation>
    <scope>NUCLEOTIDE SEQUENCE [LARGE SCALE GENOMIC DNA]</scope>
    <source>
        <strain evidence="7 8">CCMEE 5318</strain>
    </source>
</reference>
<dbReference type="Proteomes" id="UP000235081">
    <property type="component" value="Unassembled WGS sequence"/>
</dbReference>
<dbReference type="Gene3D" id="3.30.565.10">
    <property type="entry name" value="Histidine kinase-like ATPase, C-terminal domain"/>
    <property type="match status" value="1"/>
</dbReference>
<comment type="catalytic activity">
    <reaction evidence="1">
        <text>ATP + protein L-histidine = ADP + protein N-phospho-L-histidine.</text>
        <dbReference type="EC" id="2.7.13.3"/>
    </reaction>
</comment>
<keyword evidence="3" id="KW-0808">Transferase</keyword>
<dbReference type="SUPFAM" id="SSF55874">
    <property type="entry name" value="ATPase domain of HSP90 chaperone/DNA topoisomerase II/histidine kinase"/>
    <property type="match status" value="1"/>
</dbReference>
<dbReference type="Gene3D" id="1.10.287.130">
    <property type="match status" value="1"/>
</dbReference>
<dbReference type="GO" id="GO:0004673">
    <property type="term" value="F:protein histidine kinase activity"/>
    <property type="evidence" value="ECO:0007669"/>
    <property type="project" value="UniProtKB-EC"/>
</dbReference>